<organism evidence="1">
    <name type="scientific">Rhizobium meliloti</name>
    <name type="common">Ensifer meliloti</name>
    <name type="synonym">Sinorhizobium meliloti</name>
    <dbReference type="NCBI Taxonomy" id="382"/>
    <lineage>
        <taxon>Bacteria</taxon>
        <taxon>Pseudomonadati</taxon>
        <taxon>Pseudomonadota</taxon>
        <taxon>Alphaproteobacteria</taxon>
        <taxon>Hyphomicrobiales</taxon>
        <taxon>Rhizobiaceae</taxon>
        <taxon>Sinorhizobium/Ensifer group</taxon>
        <taxon>Sinorhizobium</taxon>
    </lineage>
</organism>
<accession>Q9AGT5</accession>
<sequence length="234" mass="26740">MRPSTAIRPRQTREIMRAARHAWAIDRELNFFIVINFPIRDGDELAPQKDFRKIRSKARSWMYHRRKSRVVDPLTDVRVWEAKSGNVHINWMVHVPDGLIAAFLERLPVWIEKVFGVLSPGCYHVTPIYNVNGLLRYALKGTEKGHAHRFGIRHDHQGEVWGRRAVSATCLGRSARARDADEGLIVRTSKFRKQKQKTPPEGRVISGQVVVDWPSPVNADDLSSIEKPTAARGI</sequence>
<dbReference type="AlphaFoldDB" id="Q9AGT5"/>
<keyword evidence="1" id="KW-0614">Plasmid</keyword>
<name>Q9AGT5_RHIML</name>
<proteinExistence type="predicted"/>
<reference evidence="1" key="1">
    <citation type="journal article" date="2001" name="J. Bacteriol.">
        <title>Sinorhizobium meliloti plasmid pRm1132f replicates by a rolling-circle mechanism.</title>
        <authorList>
            <person name="Barran L.R."/>
            <person name="Ritchot N."/>
            <person name="Bromfield E.S."/>
        </authorList>
    </citation>
    <scope>NUCLEOTIDE SEQUENCE</scope>
    <source>
        <plasmid evidence="1">pRm1132f</plasmid>
    </source>
</reference>
<geneLocation type="plasmid" evidence="1">
    <name>pRm1132f</name>
</geneLocation>
<protein>
    <submittedName>
        <fullName evidence="1">Homocitrate synthase</fullName>
    </submittedName>
</protein>
<dbReference type="EMBL" id="AF327371">
    <property type="protein sequence ID" value="AAG59886.1"/>
    <property type="molecule type" value="Genomic_DNA"/>
</dbReference>
<evidence type="ECO:0000313" key="1">
    <source>
        <dbReference type="EMBL" id="AAG59886.1"/>
    </source>
</evidence>